<name>A0ABD2M8M0_9BILA</name>
<dbReference type="EMBL" id="JBICBT010000084">
    <property type="protein sequence ID" value="KAL3123870.1"/>
    <property type="molecule type" value="Genomic_DNA"/>
</dbReference>
<protein>
    <submittedName>
        <fullName evidence="2">Uncharacterized protein</fullName>
    </submittedName>
</protein>
<feature type="region of interest" description="Disordered" evidence="1">
    <location>
        <begin position="44"/>
        <end position="142"/>
    </location>
</feature>
<sequence length="238" mass="27348">MPSPLLPQDGKIVLNFALAERLPRARGCHNCFTTAVSGFMSMLSHKQRQLRRRTQQPEEGEEDQQQQQRRKQLRRDSEEDDETEQYNNNMREEDDGEAEQQQRQQNSQFITTATTSSSNKTNTSSKGRRRQEEADVDSAEEEQDLATSCVAQLREELVPGLFKLTSLLVAARPQLRPLAEHCGDGGEDIPFEFVNCICRVLSVIPALDEQIEQIRHQLLLILQQVQYYNYDTPFRAPI</sequence>
<feature type="compositionally biased region" description="Basic residues" evidence="1">
    <location>
        <begin position="45"/>
        <end position="54"/>
    </location>
</feature>
<dbReference type="AlphaFoldDB" id="A0ABD2M8M0"/>
<reference evidence="2 3" key="1">
    <citation type="submission" date="2024-10" db="EMBL/GenBank/DDBJ databases">
        <authorList>
            <person name="Kim D."/>
        </authorList>
    </citation>
    <scope>NUCLEOTIDE SEQUENCE [LARGE SCALE GENOMIC DNA]</scope>
    <source>
        <strain evidence="2">BH-2024</strain>
    </source>
</reference>
<gene>
    <name evidence="2" type="ORF">niasHT_000027</name>
</gene>
<comment type="caution">
    <text evidence="2">The sequence shown here is derived from an EMBL/GenBank/DDBJ whole genome shotgun (WGS) entry which is preliminary data.</text>
</comment>
<proteinExistence type="predicted"/>
<accession>A0ABD2M8M0</accession>
<evidence type="ECO:0000313" key="3">
    <source>
        <dbReference type="Proteomes" id="UP001620626"/>
    </source>
</evidence>
<evidence type="ECO:0000256" key="1">
    <source>
        <dbReference type="SAM" id="MobiDB-lite"/>
    </source>
</evidence>
<organism evidence="2 3">
    <name type="scientific">Heterodera trifolii</name>
    <dbReference type="NCBI Taxonomy" id="157864"/>
    <lineage>
        <taxon>Eukaryota</taxon>
        <taxon>Metazoa</taxon>
        <taxon>Ecdysozoa</taxon>
        <taxon>Nematoda</taxon>
        <taxon>Chromadorea</taxon>
        <taxon>Rhabditida</taxon>
        <taxon>Tylenchina</taxon>
        <taxon>Tylenchomorpha</taxon>
        <taxon>Tylenchoidea</taxon>
        <taxon>Heteroderidae</taxon>
        <taxon>Heteroderinae</taxon>
        <taxon>Heterodera</taxon>
    </lineage>
</organism>
<dbReference type="Proteomes" id="UP001620626">
    <property type="component" value="Unassembled WGS sequence"/>
</dbReference>
<keyword evidence="3" id="KW-1185">Reference proteome</keyword>
<evidence type="ECO:0000313" key="2">
    <source>
        <dbReference type="EMBL" id="KAL3123870.1"/>
    </source>
</evidence>
<feature type="compositionally biased region" description="Low complexity" evidence="1">
    <location>
        <begin position="101"/>
        <end position="125"/>
    </location>
</feature>